<dbReference type="PROSITE" id="PS50966">
    <property type="entry name" value="ZF_SWIM"/>
    <property type="match status" value="1"/>
</dbReference>
<evidence type="ECO:0000313" key="4">
    <source>
        <dbReference type="EMBL" id="GAA1683641.1"/>
    </source>
</evidence>
<keyword evidence="1" id="KW-0479">Metal-binding</keyword>
<dbReference type="EMBL" id="BAAAMU010000134">
    <property type="protein sequence ID" value="GAA1683641.1"/>
    <property type="molecule type" value="Genomic_DNA"/>
</dbReference>
<protein>
    <recommendedName>
        <fullName evidence="3">SWIM-type domain-containing protein</fullName>
    </recommendedName>
</protein>
<sequence>MSVGLASLRQVMQRWSRDQVLALAPDAPSRKAAQGVSAPGKWSSHGTTGLVVFGECRGSGSKPYLACVDLTEPAYRCSCPSRKFPCKHALGLLLLWSADGVPELEAAPRWVTEWMDGRATRAAKSAARLEAARTETRPDPTAGASPDAAEEASPRPADGIPPQPGSAGSLAAGAAQPGTEGPGSGGAAPGAERAGSGGAASGMERAETGGAASGALRAGGGAAGRAESVRHARVAAGLGELERWLADQVRQGLAGAAEHDWEGLAKRLIDAQAPGMAGIVSRLSRVRAEEGWPGRLLEEYALINLLAVAYRRRADLPGPLAETVLIRTGFPVTREEVLAGPAVRDHWDVLGRRDEQQDRLTARRVWLRGRRTGRPALILSFAPQGQALDASLVTGTTIDADLTYYPGAAPLRALVATRHALLTPPPPGTPAPATAPSLRTPSAAVPSDPGEHTPGEPTPGRASRAEPAGDDRLWAVPPGRPVEEALDEVARALAEDPWTESWPLVLAGVVPGRAEVGGLPWHPRARDPWRLIAVSGGRPVTVAVEWTPQGLRPLTTWDDEGRAVILA</sequence>
<name>A0ABP4T7K2_9ACTN</name>
<keyword evidence="5" id="KW-1185">Reference proteome</keyword>
<gene>
    <name evidence="4" type="ORF">GCM10009733_095150</name>
</gene>
<dbReference type="Pfam" id="PF04434">
    <property type="entry name" value="SWIM"/>
    <property type="match status" value="1"/>
</dbReference>
<feature type="region of interest" description="Disordered" evidence="2">
    <location>
        <begin position="422"/>
        <end position="474"/>
    </location>
</feature>
<evidence type="ECO:0000313" key="5">
    <source>
        <dbReference type="Proteomes" id="UP001500064"/>
    </source>
</evidence>
<evidence type="ECO:0000256" key="1">
    <source>
        <dbReference type="PROSITE-ProRule" id="PRU00325"/>
    </source>
</evidence>
<evidence type="ECO:0000256" key="2">
    <source>
        <dbReference type="SAM" id="MobiDB-lite"/>
    </source>
</evidence>
<keyword evidence="1" id="KW-0862">Zinc</keyword>
<feature type="region of interest" description="Disordered" evidence="2">
    <location>
        <begin position="125"/>
        <end position="219"/>
    </location>
</feature>
<keyword evidence="1" id="KW-0863">Zinc-finger</keyword>
<proteinExistence type="predicted"/>
<feature type="domain" description="SWIM-type" evidence="3">
    <location>
        <begin position="64"/>
        <end position="97"/>
    </location>
</feature>
<feature type="compositionally biased region" description="Basic and acidic residues" evidence="2">
    <location>
        <begin position="463"/>
        <end position="473"/>
    </location>
</feature>
<organism evidence="4 5">
    <name type="scientific">Nonomuraea maheshkhaliensis</name>
    <dbReference type="NCBI Taxonomy" id="419590"/>
    <lineage>
        <taxon>Bacteria</taxon>
        <taxon>Bacillati</taxon>
        <taxon>Actinomycetota</taxon>
        <taxon>Actinomycetes</taxon>
        <taxon>Streptosporangiales</taxon>
        <taxon>Streptosporangiaceae</taxon>
        <taxon>Nonomuraea</taxon>
    </lineage>
</organism>
<dbReference type="InterPro" id="IPR007527">
    <property type="entry name" value="Znf_SWIM"/>
</dbReference>
<accession>A0ABP4T7K2</accession>
<evidence type="ECO:0000259" key="3">
    <source>
        <dbReference type="PROSITE" id="PS50966"/>
    </source>
</evidence>
<reference evidence="5" key="1">
    <citation type="journal article" date="2019" name="Int. J. Syst. Evol. Microbiol.">
        <title>The Global Catalogue of Microorganisms (GCM) 10K type strain sequencing project: providing services to taxonomists for standard genome sequencing and annotation.</title>
        <authorList>
            <consortium name="The Broad Institute Genomics Platform"/>
            <consortium name="The Broad Institute Genome Sequencing Center for Infectious Disease"/>
            <person name="Wu L."/>
            <person name="Ma J."/>
        </authorList>
    </citation>
    <scope>NUCLEOTIDE SEQUENCE [LARGE SCALE GENOMIC DNA]</scope>
    <source>
        <strain evidence="5">JCM 13929</strain>
    </source>
</reference>
<comment type="caution">
    <text evidence="4">The sequence shown here is derived from an EMBL/GenBank/DDBJ whole genome shotgun (WGS) entry which is preliminary data.</text>
</comment>
<dbReference type="Proteomes" id="UP001500064">
    <property type="component" value="Unassembled WGS sequence"/>
</dbReference>
<feature type="compositionally biased region" description="Low complexity" evidence="2">
    <location>
        <begin position="165"/>
        <end position="179"/>
    </location>
</feature>